<sequence length="77" mass="7819">MPAGSFLLPRSNANWPSASPGPMARALMRGALLIPATCLVKQTTCGRPSGLPVPTPLAGDLRASVAWVAMGPHSPGS</sequence>
<dbReference type="Proteomes" id="UP001055286">
    <property type="component" value="Unassembled WGS sequence"/>
</dbReference>
<accession>A0AA37HJT1</accession>
<organism evidence="1 2">
    <name type="scientific">Methylobacterium frigidaeris</name>
    <dbReference type="NCBI Taxonomy" id="2038277"/>
    <lineage>
        <taxon>Bacteria</taxon>
        <taxon>Pseudomonadati</taxon>
        <taxon>Pseudomonadota</taxon>
        <taxon>Alphaproteobacteria</taxon>
        <taxon>Hyphomicrobiales</taxon>
        <taxon>Methylobacteriaceae</taxon>
        <taxon>Methylobacterium</taxon>
    </lineage>
</organism>
<evidence type="ECO:0000313" key="2">
    <source>
        <dbReference type="Proteomes" id="UP001055286"/>
    </source>
</evidence>
<protein>
    <submittedName>
        <fullName evidence="1">Uncharacterized protein</fullName>
    </submittedName>
</protein>
<keyword evidence="2" id="KW-1185">Reference proteome</keyword>
<reference evidence="1" key="1">
    <citation type="journal article" date="2016" name="Front. Microbiol.">
        <title>Genome Sequence of the Piezophilic, Mesophilic Sulfate-Reducing Bacterium Desulfovibrio indicus J2T.</title>
        <authorList>
            <person name="Cao J."/>
            <person name="Maignien L."/>
            <person name="Shao Z."/>
            <person name="Alain K."/>
            <person name="Jebbar M."/>
        </authorList>
    </citation>
    <scope>NUCLEOTIDE SEQUENCE</scope>
    <source>
        <strain evidence="1">JCM 32048</strain>
    </source>
</reference>
<dbReference type="AlphaFoldDB" id="A0AA37HJT1"/>
<gene>
    <name evidence="1" type="ORF">MPEAHAMD_7103</name>
</gene>
<comment type="caution">
    <text evidence="1">The sequence shown here is derived from an EMBL/GenBank/DDBJ whole genome shotgun (WGS) entry which is preliminary data.</text>
</comment>
<proteinExistence type="predicted"/>
<dbReference type="EMBL" id="BPQJ01000090">
    <property type="protein sequence ID" value="GJD66904.1"/>
    <property type="molecule type" value="Genomic_DNA"/>
</dbReference>
<evidence type="ECO:0000313" key="1">
    <source>
        <dbReference type="EMBL" id="GJD66904.1"/>
    </source>
</evidence>
<reference evidence="1" key="2">
    <citation type="submission" date="2021-08" db="EMBL/GenBank/DDBJ databases">
        <authorList>
            <person name="Tani A."/>
            <person name="Ola A."/>
            <person name="Ogura Y."/>
            <person name="Katsura K."/>
            <person name="Hayashi T."/>
        </authorList>
    </citation>
    <scope>NUCLEOTIDE SEQUENCE</scope>
    <source>
        <strain evidence="1">JCM 32048</strain>
    </source>
</reference>
<name>A0AA37HJT1_9HYPH</name>